<feature type="compositionally biased region" description="Basic and acidic residues" evidence="1">
    <location>
        <begin position="112"/>
        <end position="126"/>
    </location>
</feature>
<feature type="region of interest" description="Disordered" evidence="1">
    <location>
        <begin position="55"/>
        <end position="209"/>
    </location>
</feature>
<feature type="compositionally biased region" description="Basic and acidic residues" evidence="1">
    <location>
        <begin position="139"/>
        <end position="155"/>
    </location>
</feature>
<dbReference type="AlphaFoldDB" id="A0A8J8P5T9"/>
<name>A0A8J8P5T9_HALGN</name>
<comment type="caution">
    <text evidence="2">The sequence shown here is derived from an EMBL/GenBank/DDBJ whole genome shotgun (WGS) entry which is preliminary data.</text>
</comment>
<reference evidence="2" key="1">
    <citation type="submission" date="2019-06" db="EMBL/GenBank/DDBJ databases">
        <authorList>
            <person name="Zheng W."/>
        </authorList>
    </citation>
    <scope>NUCLEOTIDE SEQUENCE</scope>
    <source>
        <strain evidence="2">QDHG01</strain>
    </source>
</reference>
<feature type="compositionally biased region" description="Polar residues" evidence="1">
    <location>
        <begin position="166"/>
        <end position="185"/>
    </location>
</feature>
<organism evidence="2 3">
    <name type="scientific">Halteria grandinella</name>
    <dbReference type="NCBI Taxonomy" id="5974"/>
    <lineage>
        <taxon>Eukaryota</taxon>
        <taxon>Sar</taxon>
        <taxon>Alveolata</taxon>
        <taxon>Ciliophora</taxon>
        <taxon>Intramacronucleata</taxon>
        <taxon>Spirotrichea</taxon>
        <taxon>Stichotrichia</taxon>
        <taxon>Sporadotrichida</taxon>
        <taxon>Halteriidae</taxon>
        <taxon>Halteria</taxon>
    </lineage>
</organism>
<keyword evidence="3" id="KW-1185">Reference proteome</keyword>
<protein>
    <submittedName>
        <fullName evidence="2">Uncharacterized protein</fullName>
    </submittedName>
</protein>
<dbReference type="EMBL" id="RRYP01000953">
    <property type="protein sequence ID" value="TNV86610.1"/>
    <property type="molecule type" value="Genomic_DNA"/>
</dbReference>
<sequence length="236" mass="26703">MKQLSPKKGNQQPTQKGERSFAGGSIALRAAKLREEINHPLLNIDNSRISYQSSVSRFPAPKQPLQGSSALDNSSRKHQTYGDRLGRQFNEMLNTSVVQKEQQIKLTKKEKKKDTPSTEDGRDTRRQKTTTPTSTVTIEEVKEPLLPKRTPKIESSKFPSIIEESVISTQSLNSSMKSRHSSQPIPQKDMKKKKTKQTDGESIKAKVPTVQNKQLLEMIYEEEDELPKKGGKKKIY</sequence>
<accession>A0A8J8P5T9</accession>
<gene>
    <name evidence="2" type="ORF">FGO68_gene4747</name>
</gene>
<proteinExistence type="predicted"/>
<evidence type="ECO:0000313" key="3">
    <source>
        <dbReference type="Proteomes" id="UP000785679"/>
    </source>
</evidence>
<evidence type="ECO:0000313" key="2">
    <source>
        <dbReference type="EMBL" id="TNV86610.1"/>
    </source>
</evidence>
<evidence type="ECO:0000256" key="1">
    <source>
        <dbReference type="SAM" id="MobiDB-lite"/>
    </source>
</evidence>
<dbReference type="Proteomes" id="UP000785679">
    <property type="component" value="Unassembled WGS sequence"/>
</dbReference>
<feature type="region of interest" description="Disordered" evidence="1">
    <location>
        <begin position="1"/>
        <end position="23"/>
    </location>
</feature>